<evidence type="ECO:0000313" key="2">
    <source>
        <dbReference type="Proteomes" id="UP000032452"/>
    </source>
</evidence>
<gene>
    <name evidence="1" type="ORF">UH38_15335</name>
</gene>
<proteinExistence type="predicted"/>
<dbReference type="STRING" id="1618023.UH38_15335"/>
<dbReference type="EMBL" id="JYON01000016">
    <property type="protein sequence ID" value="KJH70959.1"/>
    <property type="molecule type" value="Genomic_DNA"/>
</dbReference>
<organism evidence="1 2">
    <name type="scientific">Aliterella atlantica CENA595</name>
    <dbReference type="NCBI Taxonomy" id="1618023"/>
    <lineage>
        <taxon>Bacteria</taxon>
        <taxon>Bacillati</taxon>
        <taxon>Cyanobacteriota</taxon>
        <taxon>Cyanophyceae</taxon>
        <taxon>Chroococcidiopsidales</taxon>
        <taxon>Aliterellaceae</taxon>
        <taxon>Aliterella</taxon>
    </lineage>
</organism>
<dbReference type="AlphaFoldDB" id="A0A0D8ZR26"/>
<dbReference type="RefSeq" id="WP_045055548.1">
    <property type="nucleotide sequence ID" value="NZ_CAWMDP010000001.1"/>
</dbReference>
<reference evidence="1 2" key="1">
    <citation type="submission" date="2015-02" db="EMBL/GenBank/DDBJ databases">
        <title>Draft genome of a novel marine cyanobacterium (Chroococcales) isolated from South Atlantic Ocean.</title>
        <authorList>
            <person name="Rigonato J."/>
            <person name="Alvarenga D.O."/>
            <person name="Branco L.H."/>
            <person name="Varani A.M."/>
            <person name="Brandini F.P."/>
            <person name="Fiore M.F."/>
        </authorList>
    </citation>
    <scope>NUCLEOTIDE SEQUENCE [LARGE SCALE GENOMIC DNA]</scope>
    <source>
        <strain evidence="1 2">CENA595</strain>
    </source>
</reference>
<dbReference type="Proteomes" id="UP000032452">
    <property type="component" value="Unassembled WGS sequence"/>
</dbReference>
<evidence type="ECO:0000313" key="1">
    <source>
        <dbReference type="EMBL" id="KJH70959.1"/>
    </source>
</evidence>
<keyword evidence="2" id="KW-1185">Reference proteome</keyword>
<dbReference type="OrthoDB" id="573503at2"/>
<protein>
    <submittedName>
        <fullName evidence="1">Uncharacterized protein</fullName>
    </submittedName>
</protein>
<accession>A0A0D8ZR26</accession>
<comment type="caution">
    <text evidence="1">The sequence shown here is derived from an EMBL/GenBank/DDBJ whole genome shotgun (WGS) entry which is preliminary data.</text>
</comment>
<sequence length="68" mass="7971">MAVFLTAGDRQSSSKNHIWEQLRAAISASSGFQRWQHESFSLDRQLQNLSLDRQVQRYLRETLETLAY</sequence>
<name>A0A0D8ZR26_9CYAN</name>
<dbReference type="PATRIC" id="fig|1618023.3.peg.87"/>